<dbReference type="AlphaFoldDB" id="A0A371FLP2"/>
<reference evidence="1" key="1">
    <citation type="submission" date="2018-05" db="EMBL/GenBank/DDBJ databases">
        <title>Draft genome of Mucuna pruriens seed.</title>
        <authorList>
            <person name="Nnadi N.E."/>
            <person name="Vos R."/>
            <person name="Hasami M.H."/>
            <person name="Devisetty U.K."/>
            <person name="Aguiy J.C."/>
        </authorList>
    </citation>
    <scope>NUCLEOTIDE SEQUENCE [LARGE SCALE GENOMIC DNA]</scope>
    <source>
        <strain evidence="1">JCA_2017</strain>
    </source>
</reference>
<dbReference type="EMBL" id="QJKJ01008619">
    <property type="protein sequence ID" value="RDX79162.1"/>
    <property type="molecule type" value="Genomic_DNA"/>
</dbReference>
<organism evidence="1 2">
    <name type="scientific">Mucuna pruriens</name>
    <name type="common">Velvet bean</name>
    <name type="synonym">Dolichos pruriens</name>
    <dbReference type="NCBI Taxonomy" id="157652"/>
    <lineage>
        <taxon>Eukaryota</taxon>
        <taxon>Viridiplantae</taxon>
        <taxon>Streptophyta</taxon>
        <taxon>Embryophyta</taxon>
        <taxon>Tracheophyta</taxon>
        <taxon>Spermatophyta</taxon>
        <taxon>Magnoliopsida</taxon>
        <taxon>eudicotyledons</taxon>
        <taxon>Gunneridae</taxon>
        <taxon>Pentapetalae</taxon>
        <taxon>rosids</taxon>
        <taxon>fabids</taxon>
        <taxon>Fabales</taxon>
        <taxon>Fabaceae</taxon>
        <taxon>Papilionoideae</taxon>
        <taxon>50 kb inversion clade</taxon>
        <taxon>NPAAA clade</taxon>
        <taxon>indigoferoid/millettioid clade</taxon>
        <taxon>Phaseoleae</taxon>
        <taxon>Mucuna</taxon>
    </lineage>
</organism>
<evidence type="ECO:0000313" key="2">
    <source>
        <dbReference type="Proteomes" id="UP000257109"/>
    </source>
</evidence>
<sequence>MGPLINSPQIGRPFRIIEVVRKGALQLKQLGGKGVPHTWNSTNMHIYYSTKRVVIAGQEKC</sequence>
<proteinExistence type="predicted"/>
<comment type="caution">
    <text evidence="1">The sequence shown here is derived from an EMBL/GenBank/DDBJ whole genome shotgun (WGS) entry which is preliminary data.</text>
</comment>
<feature type="non-terminal residue" evidence="1">
    <location>
        <position position="1"/>
    </location>
</feature>
<keyword evidence="2" id="KW-1185">Reference proteome</keyword>
<dbReference type="Proteomes" id="UP000257109">
    <property type="component" value="Unassembled WGS sequence"/>
</dbReference>
<name>A0A371FLP2_MUCPR</name>
<protein>
    <submittedName>
        <fullName evidence="1">Uncharacterized protein</fullName>
    </submittedName>
</protein>
<gene>
    <name evidence="1" type="ORF">CR513_40449</name>
</gene>
<evidence type="ECO:0000313" key="1">
    <source>
        <dbReference type="EMBL" id="RDX79162.1"/>
    </source>
</evidence>
<accession>A0A371FLP2</accession>